<evidence type="ECO:0000313" key="3">
    <source>
        <dbReference type="Proteomes" id="UP000005723"/>
    </source>
</evidence>
<protein>
    <submittedName>
        <fullName evidence="2">Uncharacterized protein</fullName>
    </submittedName>
</protein>
<keyword evidence="1" id="KW-0472">Membrane</keyword>
<dbReference type="AlphaFoldDB" id="D4DXQ7"/>
<accession>D4DXQ7</accession>
<name>D4DXQ7_SEROD</name>
<dbReference type="HOGENOM" id="CLU_151976_0_0_6"/>
<keyword evidence="1" id="KW-0812">Transmembrane</keyword>
<sequence length="165" mass="19395">MVDYLSPTKQLNAANGSYKEYNMSESNNSIIEKRIADYGKYIDFFRSEVNTQGIWLFVATLGCWGVSNSLIRFFATFMLLFIFAYLVNEKNEEKRPFQKIEDEIKSFIESQLVGDERKARLYDLDLKTRYRKSVKNMLKKSPVFLSCYIFYSISLVSFIFDLPKN</sequence>
<keyword evidence="3" id="KW-1185">Reference proteome</keyword>
<evidence type="ECO:0000256" key="1">
    <source>
        <dbReference type="SAM" id="Phobius"/>
    </source>
</evidence>
<dbReference type="Proteomes" id="UP000005723">
    <property type="component" value="Unassembled WGS sequence"/>
</dbReference>
<gene>
    <name evidence="2" type="ORF">HMPREF0758_0707</name>
</gene>
<organism evidence="2 3">
    <name type="scientific">Serratia odorifera DSM 4582</name>
    <dbReference type="NCBI Taxonomy" id="667129"/>
    <lineage>
        <taxon>Bacteria</taxon>
        <taxon>Pseudomonadati</taxon>
        <taxon>Pseudomonadota</taxon>
        <taxon>Gammaproteobacteria</taxon>
        <taxon>Enterobacterales</taxon>
        <taxon>Yersiniaceae</taxon>
        <taxon>Serratia</taxon>
    </lineage>
</organism>
<keyword evidence="1" id="KW-1133">Transmembrane helix</keyword>
<reference evidence="2 3" key="1">
    <citation type="submission" date="2010-01" db="EMBL/GenBank/DDBJ databases">
        <authorList>
            <person name="Muzny D."/>
            <person name="Qin X."/>
            <person name="Deng J."/>
            <person name="Jiang H."/>
            <person name="Liu Y."/>
            <person name="Qu J."/>
            <person name="Song X.-Z."/>
            <person name="Zhang L."/>
            <person name="Thornton R."/>
            <person name="Coyle M."/>
            <person name="Francisco L."/>
            <person name="Jackson L."/>
            <person name="Javaid M."/>
            <person name="Korchina V."/>
            <person name="Kovar C."/>
            <person name="Mata R."/>
            <person name="Mathew T."/>
            <person name="Ngo R."/>
            <person name="Nguyen L."/>
            <person name="Nguyen N."/>
            <person name="Okwuonu G."/>
            <person name="Ongeri F."/>
            <person name="Pham C."/>
            <person name="Simmons D."/>
            <person name="Wilczek-Boney K."/>
            <person name="Hale W."/>
            <person name="Jakkamsetti A."/>
            <person name="Pham P."/>
            <person name="Ruth R."/>
            <person name="San Lucas F."/>
            <person name="Warren J."/>
            <person name="Zhang J."/>
            <person name="Zhao Z."/>
            <person name="Zhou C."/>
            <person name="Zhu D."/>
            <person name="Lee S."/>
            <person name="Bess C."/>
            <person name="Blankenburg K."/>
            <person name="Forbes L."/>
            <person name="Fu Q."/>
            <person name="Gubbala S."/>
            <person name="Hirani K."/>
            <person name="Jayaseelan J.C."/>
            <person name="Lara F."/>
            <person name="Munidasa M."/>
            <person name="Palculict T."/>
            <person name="Patil S."/>
            <person name="Pu L.-L."/>
            <person name="Saada N."/>
            <person name="Tang L."/>
            <person name="Weissenberger G."/>
            <person name="Zhu Y."/>
            <person name="Hemphill L."/>
            <person name="Shang Y."/>
            <person name="Youmans B."/>
            <person name="Ayvaz T."/>
            <person name="Ross M."/>
            <person name="Santibanez J."/>
            <person name="Aqrawi P."/>
            <person name="Gross S."/>
            <person name="Joshi V."/>
            <person name="Fowler G."/>
            <person name="Nazareth L."/>
            <person name="Reid J."/>
            <person name="Worley K."/>
            <person name="Petrosino J."/>
            <person name="Highlander S."/>
            <person name="Gibbs R."/>
        </authorList>
    </citation>
    <scope>NUCLEOTIDE SEQUENCE [LARGE SCALE GENOMIC DNA]</scope>
    <source>
        <strain evidence="2 3">DSM 4582</strain>
    </source>
</reference>
<proteinExistence type="predicted"/>
<dbReference type="EMBL" id="ADBY01000015">
    <property type="protein sequence ID" value="EFE97800.1"/>
    <property type="molecule type" value="Genomic_DNA"/>
</dbReference>
<evidence type="ECO:0000313" key="2">
    <source>
        <dbReference type="EMBL" id="EFE97800.1"/>
    </source>
</evidence>
<feature type="transmembrane region" description="Helical" evidence="1">
    <location>
        <begin position="141"/>
        <end position="160"/>
    </location>
</feature>
<feature type="transmembrane region" description="Helical" evidence="1">
    <location>
        <begin position="54"/>
        <end position="87"/>
    </location>
</feature>
<comment type="caution">
    <text evidence="2">The sequence shown here is derived from an EMBL/GenBank/DDBJ whole genome shotgun (WGS) entry which is preliminary data.</text>
</comment>